<dbReference type="PANTHER" id="PTHR28019:SF2">
    <property type="entry name" value="CELL MEMBRANE PROTEIN YLR413W-RELATED"/>
    <property type="match status" value="1"/>
</dbReference>
<dbReference type="RefSeq" id="XP_062622866.1">
    <property type="nucleotide sequence ID" value="XM_062766882.1"/>
</dbReference>
<dbReference type="Gene3D" id="1.20.140.150">
    <property type="match status" value="1"/>
</dbReference>
<evidence type="ECO:0000313" key="2">
    <source>
        <dbReference type="EMBL" id="WOO76834.1"/>
    </source>
</evidence>
<sequence length="260" mass="27773">MRGEHCIAGASVLSFMAMVLVAFANIGQISSGALVNNIYMVELNLKAFGNGLKGAINKDPAGLYSNSLTPMGQSQGLSQYYRYGLYKSCGYNNQNQGRCNATIFGYPFEPVSQMVSDIPATSSAGNLKDQAVASIGKDAVSFKDNSWNHALSRAGSLLIFVGSCLTALAFIFGLIKHRLSFFVAALCATISAFFLMIGAAIWTSVIAKDSGILKKVKVTNGQPLGIYVNAGPSLYLTWVAFACIALSVFPYVISCCTYRK</sequence>
<organism evidence="2 3">
    <name type="scientific">Vanrija pseudolonga</name>
    <dbReference type="NCBI Taxonomy" id="143232"/>
    <lineage>
        <taxon>Eukaryota</taxon>
        <taxon>Fungi</taxon>
        <taxon>Dikarya</taxon>
        <taxon>Basidiomycota</taxon>
        <taxon>Agaricomycotina</taxon>
        <taxon>Tremellomycetes</taxon>
        <taxon>Trichosporonales</taxon>
        <taxon>Trichosporonaceae</taxon>
        <taxon>Vanrija</taxon>
    </lineage>
</organism>
<keyword evidence="1" id="KW-0812">Transmembrane</keyword>
<dbReference type="InterPro" id="IPR052413">
    <property type="entry name" value="SUR7_domain"/>
</dbReference>
<feature type="transmembrane region" description="Helical" evidence="1">
    <location>
        <begin position="182"/>
        <end position="207"/>
    </location>
</feature>
<name>A0AAF0Y2C9_9TREE</name>
<evidence type="ECO:0000313" key="3">
    <source>
        <dbReference type="Proteomes" id="UP000827549"/>
    </source>
</evidence>
<accession>A0AAF0Y2C9</accession>
<dbReference type="EMBL" id="CP086714">
    <property type="protein sequence ID" value="WOO76834.1"/>
    <property type="molecule type" value="Genomic_DNA"/>
</dbReference>
<protein>
    <recommendedName>
        <fullName evidence="4">Claudin family protein</fullName>
    </recommendedName>
</protein>
<proteinExistence type="predicted"/>
<evidence type="ECO:0000256" key="1">
    <source>
        <dbReference type="SAM" id="Phobius"/>
    </source>
</evidence>
<evidence type="ECO:0008006" key="4">
    <source>
        <dbReference type="Google" id="ProtNLM"/>
    </source>
</evidence>
<keyword evidence="1" id="KW-1133">Transmembrane helix</keyword>
<reference evidence="2" key="1">
    <citation type="submission" date="2023-10" db="EMBL/GenBank/DDBJ databases">
        <authorList>
            <person name="Noh H."/>
        </authorList>
    </citation>
    <scope>NUCLEOTIDE SEQUENCE</scope>
    <source>
        <strain evidence="2">DUCC4014</strain>
    </source>
</reference>
<dbReference type="PANTHER" id="PTHR28019">
    <property type="entry name" value="CELL MEMBRANE PROTEIN YLR413W-RELATED"/>
    <property type="match status" value="1"/>
</dbReference>
<dbReference type="GeneID" id="87803707"/>
<dbReference type="GO" id="GO:0031505">
    <property type="term" value="P:fungal-type cell wall organization"/>
    <property type="evidence" value="ECO:0007669"/>
    <property type="project" value="TreeGrafter"/>
</dbReference>
<feature type="transmembrane region" description="Helical" evidence="1">
    <location>
        <begin position="154"/>
        <end position="175"/>
    </location>
</feature>
<feature type="transmembrane region" description="Helical" evidence="1">
    <location>
        <begin position="235"/>
        <end position="258"/>
    </location>
</feature>
<dbReference type="InterPro" id="IPR009571">
    <property type="entry name" value="SUR7/Rim9-like_fungi"/>
</dbReference>
<dbReference type="AlphaFoldDB" id="A0AAF0Y2C9"/>
<keyword evidence="1" id="KW-0472">Membrane</keyword>
<dbReference type="Proteomes" id="UP000827549">
    <property type="component" value="Chromosome 1"/>
</dbReference>
<feature type="transmembrane region" description="Helical" evidence="1">
    <location>
        <begin position="7"/>
        <end position="26"/>
    </location>
</feature>
<dbReference type="GO" id="GO:0051285">
    <property type="term" value="C:cell cortex of cell tip"/>
    <property type="evidence" value="ECO:0007669"/>
    <property type="project" value="TreeGrafter"/>
</dbReference>
<keyword evidence="3" id="KW-1185">Reference proteome</keyword>
<gene>
    <name evidence="2" type="ORF">LOC62_01G000449</name>
</gene>
<dbReference type="GO" id="GO:0005886">
    <property type="term" value="C:plasma membrane"/>
    <property type="evidence" value="ECO:0007669"/>
    <property type="project" value="InterPro"/>
</dbReference>
<dbReference type="Pfam" id="PF06687">
    <property type="entry name" value="SUR7"/>
    <property type="match status" value="1"/>
</dbReference>